<evidence type="ECO:0000256" key="4">
    <source>
        <dbReference type="ARBA" id="ARBA00023224"/>
    </source>
</evidence>
<dbReference type="Pfam" id="PF00503">
    <property type="entry name" value="G-alpha"/>
    <property type="match status" value="1"/>
</dbReference>
<evidence type="ECO:0000256" key="1">
    <source>
        <dbReference type="ARBA" id="ARBA00022723"/>
    </source>
</evidence>
<keyword evidence="1 6" id="KW-0479">Metal-binding</keyword>
<dbReference type="SUPFAM" id="SSF52540">
    <property type="entry name" value="P-loop containing nucleoside triphosphate hydrolases"/>
    <property type="match status" value="1"/>
</dbReference>
<dbReference type="AlphaFoldDB" id="A0A7S3ZIT2"/>
<protein>
    <recommendedName>
        <fullName evidence="9">G-protein alpha subunit</fullName>
    </recommendedName>
</protein>
<keyword evidence="4" id="KW-0807">Transducer</keyword>
<dbReference type="PRINTS" id="PR00318">
    <property type="entry name" value="GPROTEINA"/>
</dbReference>
<feature type="region of interest" description="Disordered" evidence="7">
    <location>
        <begin position="80"/>
        <end position="115"/>
    </location>
</feature>
<dbReference type="GO" id="GO:0005737">
    <property type="term" value="C:cytoplasm"/>
    <property type="evidence" value="ECO:0007669"/>
    <property type="project" value="TreeGrafter"/>
</dbReference>
<evidence type="ECO:0000256" key="7">
    <source>
        <dbReference type="SAM" id="MobiDB-lite"/>
    </source>
</evidence>
<evidence type="ECO:0000256" key="5">
    <source>
        <dbReference type="PIRSR" id="PIRSR601019-1"/>
    </source>
</evidence>
<reference evidence="8" key="1">
    <citation type="submission" date="2021-01" db="EMBL/GenBank/DDBJ databases">
        <authorList>
            <person name="Corre E."/>
            <person name="Pelletier E."/>
            <person name="Niang G."/>
            <person name="Scheremetjew M."/>
            <person name="Finn R."/>
            <person name="Kale V."/>
            <person name="Holt S."/>
            <person name="Cochrane G."/>
            <person name="Meng A."/>
            <person name="Brown T."/>
            <person name="Cohen L."/>
        </authorList>
    </citation>
    <scope>NUCLEOTIDE SEQUENCE</scope>
    <source>
        <strain evidence="8">CCCM811</strain>
    </source>
</reference>
<evidence type="ECO:0000256" key="2">
    <source>
        <dbReference type="ARBA" id="ARBA00022741"/>
    </source>
</evidence>
<organism evidence="8">
    <name type="scientific">Lotharella globosa</name>
    <dbReference type="NCBI Taxonomy" id="91324"/>
    <lineage>
        <taxon>Eukaryota</taxon>
        <taxon>Sar</taxon>
        <taxon>Rhizaria</taxon>
        <taxon>Cercozoa</taxon>
        <taxon>Chlorarachniophyceae</taxon>
        <taxon>Lotharella</taxon>
    </lineage>
</organism>
<dbReference type="Gene3D" id="1.10.400.10">
    <property type="entry name" value="GI Alpha 1, domain 2-like"/>
    <property type="match status" value="1"/>
</dbReference>
<dbReference type="EMBL" id="HBIV01052837">
    <property type="protein sequence ID" value="CAE0684448.1"/>
    <property type="molecule type" value="Transcribed_RNA"/>
</dbReference>
<dbReference type="GO" id="GO:0031683">
    <property type="term" value="F:G-protein beta/gamma-subunit complex binding"/>
    <property type="evidence" value="ECO:0007669"/>
    <property type="project" value="InterPro"/>
</dbReference>
<dbReference type="SMART" id="SM00275">
    <property type="entry name" value="G_alpha"/>
    <property type="match status" value="1"/>
</dbReference>
<dbReference type="InterPro" id="IPR027417">
    <property type="entry name" value="P-loop_NTPase"/>
</dbReference>
<evidence type="ECO:0000313" key="8">
    <source>
        <dbReference type="EMBL" id="CAE0684448.1"/>
    </source>
</evidence>
<sequence length="445" mass="50132">MGICISEQEGIVIEGYRILLLGGGGSGKSTIMRQAQNQYGGRFTAEERALAKKTMHQNVCSALIVCLEALGNEQDELKSCNQQSSTEDEGKHKLEISQDKSGQLEDPGTPTKDLRNEVLQRCKTYDAEGELSEEMGRKIAKVWRDRKVRNALKRNRQRIVENAQFFLNKIEAITAQGYQCTDEDLFRVRMRTSGVVEKTLKVCGKQMTFIDVGGQWHERASWAAEAKRCTHILFLTSLADYDVSMEEDRSMNRLTDSLKLFNAIANDKTLKSLPIITFFNKIDVFMSKLADDLSKSGNKLAESQPEYRNCESQPEYRNCEVFADYKGADDAGELVDHIQRQFISLIKKKNLKRKIYSHITCAVDSENMVKVLTSMMDSILSDALEGGGLVVGDDPEEAQMICKAIPHRFMLSKSGGTFVMSEEHAKLSRMASRQEKALEELMSSR</sequence>
<dbReference type="Gene3D" id="3.40.50.300">
    <property type="entry name" value="P-loop containing nucleotide triphosphate hydrolases"/>
    <property type="match status" value="1"/>
</dbReference>
<gene>
    <name evidence="8" type="ORF">LGLO00237_LOCUS36236</name>
</gene>
<dbReference type="PANTHER" id="PTHR10218:SF302">
    <property type="entry name" value="GUANINE NUCLEOTIDE-BINDING PROTEIN ALPHA-5 SUBUNIT"/>
    <property type="match status" value="1"/>
</dbReference>
<dbReference type="GO" id="GO:0001664">
    <property type="term" value="F:G protein-coupled receptor binding"/>
    <property type="evidence" value="ECO:0007669"/>
    <property type="project" value="TreeGrafter"/>
</dbReference>
<proteinExistence type="predicted"/>
<dbReference type="PANTHER" id="PTHR10218">
    <property type="entry name" value="GTP-BINDING PROTEIN ALPHA SUBUNIT"/>
    <property type="match status" value="1"/>
</dbReference>
<name>A0A7S3ZIT2_9EUKA</name>
<dbReference type="GO" id="GO:0046872">
    <property type="term" value="F:metal ion binding"/>
    <property type="evidence" value="ECO:0007669"/>
    <property type="project" value="UniProtKB-KW"/>
</dbReference>
<evidence type="ECO:0008006" key="9">
    <source>
        <dbReference type="Google" id="ProtNLM"/>
    </source>
</evidence>
<dbReference type="InterPro" id="IPR011025">
    <property type="entry name" value="GproteinA_insert"/>
</dbReference>
<feature type="binding site" evidence="5">
    <location>
        <begin position="280"/>
        <end position="283"/>
    </location>
    <ligand>
        <name>GTP</name>
        <dbReference type="ChEBI" id="CHEBI:37565"/>
    </ligand>
</feature>
<dbReference type="GO" id="GO:0005525">
    <property type="term" value="F:GTP binding"/>
    <property type="evidence" value="ECO:0007669"/>
    <property type="project" value="UniProtKB-KW"/>
</dbReference>
<feature type="compositionally biased region" description="Basic and acidic residues" evidence="7">
    <location>
        <begin position="88"/>
        <end position="98"/>
    </location>
</feature>
<feature type="binding site" evidence="5">
    <location>
        <begin position="211"/>
        <end position="215"/>
    </location>
    <ligand>
        <name>GTP</name>
        <dbReference type="ChEBI" id="CHEBI:37565"/>
    </ligand>
</feature>
<dbReference type="FunFam" id="3.40.50.300:FF:000720">
    <property type="entry name" value="Guanine nucleotide-binding protein G(k) subunit alpha"/>
    <property type="match status" value="1"/>
</dbReference>
<keyword evidence="3 5" id="KW-0342">GTP-binding</keyword>
<dbReference type="GO" id="GO:0003924">
    <property type="term" value="F:GTPase activity"/>
    <property type="evidence" value="ECO:0007669"/>
    <property type="project" value="InterPro"/>
</dbReference>
<accession>A0A7S3ZIT2</accession>
<feature type="binding site" evidence="6">
    <location>
        <position position="29"/>
    </location>
    <ligand>
        <name>Mg(2+)</name>
        <dbReference type="ChEBI" id="CHEBI:18420"/>
    </ligand>
</feature>
<dbReference type="SUPFAM" id="SSF47895">
    <property type="entry name" value="Transducin (alpha subunit), insertion domain"/>
    <property type="match status" value="1"/>
</dbReference>
<dbReference type="PROSITE" id="PS51882">
    <property type="entry name" value="G_ALPHA"/>
    <property type="match status" value="1"/>
</dbReference>
<evidence type="ECO:0000256" key="3">
    <source>
        <dbReference type="ARBA" id="ARBA00023134"/>
    </source>
</evidence>
<feature type="binding site" evidence="6">
    <location>
        <position position="192"/>
    </location>
    <ligand>
        <name>Mg(2+)</name>
        <dbReference type="ChEBI" id="CHEBI:18420"/>
    </ligand>
</feature>
<keyword evidence="2 5" id="KW-0547">Nucleotide-binding</keyword>
<dbReference type="GO" id="GO:0007188">
    <property type="term" value="P:adenylate cyclase-modulating G protein-coupled receptor signaling pathway"/>
    <property type="evidence" value="ECO:0007669"/>
    <property type="project" value="TreeGrafter"/>
</dbReference>
<evidence type="ECO:0000256" key="6">
    <source>
        <dbReference type="PIRSR" id="PIRSR601019-2"/>
    </source>
</evidence>
<keyword evidence="6" id="KW-0460">Magnesium</keyword>
<dbReference type="GO" id="GO:0005834">
    <property type="term" value="C:heterotrimeric G-protein complex"/>
    <property type="evidence" value="ECO:0007669"/>
    <property type="project" value="TreeGrafter"/>
</dbReference>
<feature type="binding site" evidence="5">
    <location>
        <position position="362"/>
    </location>
    <ligand>
        <name>GTP</name>
        <dbReference type="ChEBI" id="CHEBI:37565"/>
    </ligand>
</feature>
<dbReference type="InterPro" id="IPR001019">
    <property type="entry name" value="Gprotein_alpha_su"/>
</dbReference>